<dbReference type="Proteomes" id="UP000887579">
    <property type="component" value="Unplaced"/>
</dbReference>
<evidence type="ECO:0000313" key="1">
    <source>
        <dbReference type="Proteomes" id="UP000887579"/>
    </source>
</evidence>
<name>A0AC34F0I4_9BILA</name>
<protein>
    <submittedName>
        <fullName evidence="2">Glycoside hydrolase 35 catalytic domain-containing protein</fullName>
    </submittedName>
</protein>
<dbReference type="WBParaSite" id="ES5_v2.g1053.t1">
    <property type="protein sequence ID" value="ES5_v2.g1053.t1"/>
    <property type="gene ID" value="ES5_v2.g1053"/>
</dbReference>
<sequence>MVQIENEYGSYNCDKKYLSFLRDLIRKHLGNEIQLFTTDGPSLVKCGSIDGAYPTVDFGVAEEKEVNKFFEMQKKFSKGGPLVNSEFYPGWFTLWNGGNPNLPTTNEVIDTMTTMYNMNASFSFYMFHGGTNFGFWNGAEVAGPVITSYDYGAPISEEGGITPQYLAIQEWISKLPNWDTPPLATPKNNTARNYGEVTVQKFDNLLESFAKNPAPKCHQSILPLSFEQIDHPYGFVLYRKVLEFDGTNLTAENIKDHGFVYINDKAQGVLVDNLVKYSKKWISLSAKKGDILTIIVENRGRQTYLSILDSKGLLPNVTLDGNILTNWNQCSIDFGPTLLNVTPNLLFKSFIKSVLTEDPFGKPMDNAGVYMGAFEIEGEIADTWFNPGKFRKGQLFINGNNVGRYWPSAGPQVRDIRFACLTEKVF</sequence>
<evidence type="ECO:0000313" key="2">
    <source>
        <dbReference type="WBParaSite" id="ES5_v2.g1053.t1"/>
    </source>
</evidence>
<organism evidence="1 2">
    <name type="scientific">Panagrolaimus sp. ES5</name>
    <dbReference type="NCBI Taxonomy" id="591445"/>
    <lineage>
        <taxon>Eukaryota</taxon>
        <taxon>Metazoa</taxon>
        <taxon>Ecdysozoa</taxon>
        <taxon>Nematoda</taxon>
        <taxon>Chromadorea</taxon>
        <taxon>Rhabditida</taxon>
        <taxon>Tylenchina</taxon>
        <taxon>Panagrolaimomorpha</taxon>
        <taxon>Panagrolaimoidea</taxon>
        <taxon>Panagrolaimidae</taxon>
        <taxon>Panagrolaimus</taxon>
    </lineage>
</organism>
<accession>A0AC34F0I4</accession>
<proteinExistence type="predicted"/>
<reference evidence="2" key="1">
    <citation type="submission" date="2022-11" db="UniProtKB">
        <authorList>
            <consortium name="WormBaseParasite"/>
        </authorList>
    </citation>
    <scope>IDENTIFICATION</scope>
</reference>